<protein>
    <recommendedName>
        <fullName evidence="1">Reverse transcriptase N-terminal domain-containing protein</fullName>
    </recommendedName>
</protein>
<evidence type="ECO:0000259" key="1">
    <source>
        <dbReference type="Pfam" id="PF13655"/>
    </source>
</evidence>
<geneLocation type="chloroplast" evidence="2"/>
<reference evidence="2" key="1">
    <citation type="journal article" date="2020" name="J. Phycol.">
        <title>The Organelle Genomes in the Photosynthetic Red Algal Parasite Pterocladiophila hemisphaerica (Florideophyceae, Rhodophyta) Have Elevated Substitution Rates and Extreme Gene Loss in the Plastid Genome.</title>
        <authorList>
            <person name="Preuss M."/>
            <person name="Verbruggen H."/>
            <person name="Zuccarello G.C."/>
        </authorList>
    </citation>
    <scope>NUCLEOTIDE SEQUENCE</scope>
</reference>
<evidence type="ECO:0000313" key="2">
    <source>
        <dbReference type="EMBL" id="QJH88265.1"/>
    </source>
</evidence>
<gene>
    <name evidence="2" type="primary">orf395</name>
</gene>
<dbReference type="EMBL" id="MT117916">
    <property type="protein sequence ID" value="QJH88265.1"/>
    <property type="molecule type" value="Genomic_DNA"/>
</dbReference>
<sequence length="395" mass="48025">MFNYDLTNKFSWEYLPWKQINERIFILQDKIHKASKECNQKDLRYYQSILINSIEVKLQAIEYIDKLIQKYYLEHNYKRYRLYNVDKHKILLSLLGKIKSNKKYLIDKIKQYIIYVSIKSDWEAKLEPCILSQSIKSINKPLKLCIKQNNNSISFNLLTFSSCIKHINMKYLILKMQSLLHINSSIKEWVGTRSILEPLNLNYMYQYSSDYYSLYRYINYIILNGIEWFHLTKVFNYINEHKKILECKLYIFKMNIYIFSHSTKYVENLLIDYIFLSNAISLIIKSKKVNFSYSKYINKHQIFLIKSYIKRVKLDLYHKDTLGRLRSNKHLNTFGVAYKLKHDFEIFYKNHGKFFDIADTIYLCKTIETIFFYWLNKKYKSKKYIKPFLNLRNIL</sequence>
<dbReference type="AlphaFoldDB" id="A0A6M3WW18"/>
<dbReference type="InterPro" id="IPR025960">
    <property type="entry name" value="RVT_N"/>
</dbReference>
<dbReference type="Pfam" id="PF13655">
    <property type="entry name" value="RVT_N"/>
    <property type="match status" value="1"/>
</dbReference>
<name>A0A6M3WW18_PTELU</name>
<accession>A0A6M3WW18</accession>
<keyword evidence="2" id="KW-0934">Plastid</keyword>
<feature type="domain" description="Reverse transcriptase N-terminal" evidence="1">
    <location>
        <begin position="12"/>
        <end position="62"/>
    </location>
</feature>
<keyword evidence="2" id="KW-0150">Chloroplast</keyword>
<proteinExistence type="predicted"/>
<organism evidence="2">
    <name type="scientific">Pterocladia lucida</name>
    <name type="common">Red seaweed</name>
    <name type="synonym">Fucus lucidus</name>
    <dbReference type="NCBI Taxonomy" id="31408"/>
    <lineage>
        <taxon>Eukaryota</taxon>
        <taxon>Rhodophyta</taxon>
        <taxon>Florideophyceae</taxon>
        <taxon>Rhodymeniophycidae</taxon>
        <taxon>Gelidiales</taxon>
        <taxon>Pterocladiaceae</taxon>
        <taxon>Pterocladia</taxon>
    </lineage>
</organism>